<accession>A0A916SWY8</accession>
<dbReference type="Proteomes" id="UP000621454">
    <property type="component" value="Unassembled WGS sequence"/>
</dbReference>
<sequence>MNSSLDARLVYVAPASGGGIGDYAEEFASAVAPHFTEVIHYPVTDYQATSPREIARVIREVRDLAISTADRGPAITHVELGGQSTPSFWAMASLPARVLATATIHDAPQPVWAPFKIGPVAWHPLLFHGVHVPLQPVSRRVQRRALRGRTVFTLTGVAGRPTEEFLTGSDVVTARHFILQRPDLGALTDRPTAVGMFGYVYDGKGFDLLGRLREELDPDVGLVIAGRGTEHLDAVDGVSILGEVNGTDEDKFFASIRALLVPYSKVFRYGKVWAASGAAARALAYGVPVVTIDDAAQAELIAEGGALGAASVHDLATTVNALMRDVPQQVALGEQVRRLREERTPARAVMPFVNTWRTLLGGSGDAPTRTVAS</sequence>
<dbReference type="RefSeq" id="WP_188585231.1">
    <property type="nucleotide sequence ID" value="NZ_BMGC01000003.1"/>
</dbReference>
<protein>
    <submittedName>
        <fullName evidence="1">Uncharacterized protein</fullName>
    </submittedName>
</protein>
<evidence type="ECO:0000313" key="2">
    <source>
        <dbReference type="Proteomes" id="UP000621454"/>
    </source>
</evidence>
<organism evidence="1 2">
    <name type="scientific">Gordonia jinhuaensis</name>
    <dbReference type="NCBI Taxonomy" id="1517702"/>
    <lineage>
        <taxon>Bacteria</taxon>
        <taxon>Bacillati</taxon>
        <taxon>Actinomycetota</taxon>
        <taxon>Actinomycetes</taxon>
        <taxon>Mycobacteriales</taxon>
        <taxon>Gordoniaceae</taxon>
        <taxon>Gordonia</taxon>
    </lineage>
</organism>
<comment type="caution">
    <text evidence="1">The sequence shown here is derived from an EMBL/GenBank/DDBJ whole genome shotgun (WGS) entry which is preliminary data.</text>
</comment>
<dbReference type="SUPFAM" id="SSF53756">
    <property type="entry name" value="UDP-Glycosyltransferase/glycogen phosphorylase"/>
    <property type="match status" value="1"/>
</dbReference>
<name>A0A916SWY8_9ACTN</name>
<dbReference type="Gene3D" id="3.40.50.2000">
    <property type="entry name" value="Glycogen Phosphorylase B"/>
    <property type="match status" value="1"/>
</dbReference>
<reference evidence="1" key="1">
    <citation type="journal article" date="2014" name="Int. J. Syst. Evol. Microbiol.">
        <title>Complete genome sequence of Corynebacterium casei LMG S-19264T (=DSM 44701T), isolated from a smear-ripened cheese.</title>
        <authorList>
            <consortium name="US DOE Joint Genome Institute (JGI-PGF)"/>
            <person name="Walter F."/>
            <person name="Albersmeier A."/>
            <person name="Kalinowski J."/>
            <person name="Ruckert C."/>
        </authorList>
    </citation>
    <scope>NUCLEOTIDE SEQUENCE</scope>
    <source>
        <strain evidence="1">CGMCC 1.12827</strain>
    </source>
</reference>
<reference evidence="1" key="2">
    <citation type="submission" date="2020-09" db="EMBL/GenBank/DDBJ databases">
        <authorList>
            <person name="Sun Q."/>
            <person name="Zhou Y."/>
        </authorList>
    </citation>
    <scope>NUCLEOTIDE SEQUENCE</scope>
    <source>
        <strain evidence="1">CGMCC 1.12827</strain>
    </source>
</reference>
<dbReference type="EMBL" id="BMGC01000003">
    <property type="protein sequence ID" value="GGB21854.1"/>
    <property type="molecule type" value="Genomic_DNA"/>
</dbReference>
<evidence type="ECO:0000313" key="1">
    <source>
        <dbReference type="EMBL" id="GGB21854.1"/>
    </source>
</evidence>
<keyword evidence="2" id="KW-1185">Reference proteome</keyword>
<dbReference type="Pfam" id="PF13692">
    <property type="entry name" value="Glyco_trans_1_4"/>
    <property type="match status" value="1"/>
</dbReference>
<dbReference type="AlphaFoldDB" id="A0A916SWY8"/>
<proteinExistence type="predicted"/>
<gene>
    <name evidence="1" type="ORF">GCM10011489_07560</name>
</gene>